<dbReference type="EMBL" id="JAYMYQ010000009">
    <property type="protein sequence ID" value="KAK7313857.1"/>
    <property type="molecule type" value="Genomic_DNA"/>
</dbReference>
<organism evidence="1 2">
    <name type="scientific">Canavalia gladiata</name>
    <name type="common">Sword bean</name>
    <name type="synonym">Dolichos gladiatus</name>
    <dbReference type="NCBI Taxonomy" id="3824"/>
    <lineage>
        <taxon>Eukaryota</taxon>
        <taxon>Viridiplantae</taxon>
        <taxon>Streptophyta</taxon>
        <taxon>Embryophyta</taxon>
        <taxon>Tracheophyta</taxon>
        <taxon>Spermatophyta</taxon>
        <taxon>Magnoliopsida</taxon>
        <taxon>eudicotyledons</taxon>
        <taxon>Gunneridae</taxon>
        <taxon>Pentapetalae</taxon>
        <taxon>rosids</taxon>
        <taxon>fabids</taxon>
        <taxon>Fabales</taxon>
        <taxon>Fabaceae</taxon>
        <taxon>Papilionoideae</taxon>
        <taxon>50 kb inversion clade</taxon>
        <taxon>NPAAA clade</taxon>
        <taxon>indigoferoid/millettioid clade</taxon>
        <taxon>Phaseoleae</taxon>
        <taxon>Canavalia</taxon>
    </lineage>
</organism>
<comment type="caution">
    <text evidence="1">The sequence shown here is derived from an EMBL/GenBank/DDBJ whole genome shotgun (WGS) entry which is preliminary data.</text>
</comment>
<sequence length="93" mass="10199">MAMAHNSSALSQHRCTCCKSSSMQGHGIQGPTVHYNYCFVGLPGEVNDLGVGGSRSMESWMDQCEIMEQIYCGVFEAVILMHHKPLVPVQLPT</sequence>
<dbReference type="AlphaFoldDB" id="A0AAN9KAD7"/>
<dbReference type="Proteomes" id="UP001367508">
    <property type="component" value="Unassembled WGS sequence"/>
</dbReference>
<gene>
    <name evidence="1" type="ORF">VNO77_39059</name>
</gene>
<evidence type="ECO:0000313" key="2">
    <source>
        <dbReference type="Proteomes" id="UP001367508"/>
    </source>
</evidence>
<proteinExistence type="predicted"/>
<protein>
    <submittedName>
        <fullName evidence="1">Uncharacterized protein</fullName>
    </submittedName>
</protein>
<accession>A0AAN9KAD7</accession>
<evidence type="ECO:0000313" key="1">
    <source>
        <dbReference type="EMBL" id="KAK7313857.1"/>
    </source>
</evidence>
<keyword evidence="2" id="KW-1185">Reference proteome</keyword>
<name>A0AAN9KAD7_CANGL</name>
<reference evidence="1 2" key="1">
    <citation type="submission" date="2024-01" db="EMBL/GenBank/DDBJ databases">
        <title>The genomes of 5 underutilized Papilionoideae crops provide insights into root nodulation and disease resistanc.</title>
        <authorList>
            <person name="Jiang F."/>
        </authorList>
    </citation>
    <scope>NUCLEOTIDE SEQUENCE [LARGE SCALE GENOMIC DNA]</scope>
    <source>
        <strain evidence="1">LVBAO_FW01</strain>
        <tissue evidence="1">Leaves</tissue>
    </source>
</reference>